<evidence type="ECO:0000259" key="3">
    <source>
        <dbReference type="Pfam" id="PF12000"/>
    </source>
</evidence>
<dbReference type="RefSeq" id="WP_172354008.1">
    <property type="nucleotide sequence ID" value="NZ_CP053661.1"/>
</dbReference>
<dbReference type="GO" id="GO:0016757">
    <property type="term" value="F:glycosyltransferase activity"/>
    <property type="evidence" value="ECO:0007669"/>
    <property type="project" value="InterPro"/>
</dbReference>
<dbReference type="KEGG" id="theu:HPC62_04885"/>
<dbReference type="PANTHER" id="PTHR46401">
    <property type="entry name" value="GLYCOSYLTRANSFERASE WBBK-RELATED"/>
    <property type="match status" value="1"/>
</dbReference>
<dbReference type="EMBL" id="CP053661">
    <property type="protein sequence ID" value="QKD81610.1"/>
    <property type="molecule type" value="Genomic_DNA"/>
</dbReference>
<dbReference type="PANTHER" id="PTHR46401:SF2">
    <property type="entry name" value="GLYCOSYLTRANSFERASE WBBK-RELATED"/>
    <property type="match status" value="1"/>
</dbReference>
<sequence length="409" mass="45938">MRVLFLHNNFPAQYLHLSQLLAADPNNTVVFGTKHTENVQLAGVHKVNFAPSREPTPNIHHYVRNYESAVLHGQAVYRLAEQLKASGFVPDVVSAHSGWGVGMFIKDAFPEAGYLAYCEWFGRAHGSDADFDPAFPMTPDDVLRIRAGNAPMLVDLYSCDRGLAPTLWQRDQFPPEFHSKISVLHDGVDTDYFFPDPAQKMLLVNERGETVLDLSEEEEIITYVSRGMDAYRGFPQFIQALGLVLERRPKAHVVIVAADRIAYGPAAPEGNSFKDYMLKQVPLDLSRVHFVGNLPYGLYKLVLRASSVHVYLTRPFVLSWSFMEAMASGCLIVASDTPPVREMMQDGVNGLLVDFFVIEQIGDRICDALEHGKDMQHIRDAARQTIVERYSQRILLPKHVELLQELAAT</sequence>
<organism evidence="4 5">
    <name type="scientific">Thermoleptolyngbya sichuanensis A183</name>
    <dbReference type="NCBI Taxonomy" id="2737172"/>
    <lineage>
        <taxon>Bacteria</taxon>
        <taxon>Bacillati</taxon>
        <taxon>Cyanobacteriota</taxon>
        <taxon>Cyanophyceae</taxon>
        <taxon>Oculatellales</taxon>
        <taxon>Oculatellaceae</taxon>
        <taxon>Thermoleptolyngbya</taxon>
        <taxon>Thermoleptolyngbya sichuanensis</taxon>
    </lineage>
</organism>
<evidence type="ECO:0000313" key="4">
    <source>
        <dbReference type="EMBL" id="QKD81610.1"/>
    </source>
</evidence>
<dbReference type="AlphaFoldDB" id="A0A6M8BB27"/>
<keyword evidence="1 4" id="KW-0808">Transferase</keyword>
<name>A0A6M8BB27_9CYAN</name>
<evidence type="ECO:0000256" key="1">
    <source>
        <dbReference type="ARBA" id="ARBA00022679"/>
    </source>
</evidence>
<dbReference type="InterPro" id="IPR022623">
    <property type="entry name" value="Glyco_trans_4"/>
</dbReference>
<dbReference type="Proteomes" id="UP000505210">
    <property type="component" value="Chromosome"/>
</dbReference>
<gene>
    <name evidence="4" type="ORF">HPC62_04885</name>
</gene>
<dbReference type="GO" id="GO:0009103">
    <property type="term" value="P:lipopolysaccharide biosynthetic process"/>
    <property type="evidence" value="ECO:0007669"/>
    <property type="project" value="TreeGrafter"/>
</dbReference>
<keyword evidence="5" id="KW-1185">Reference proteome</keyword>
<proteinExistence type="predicted"/>
<accession>A0A6M8BB27</accession>
<evidence type="ECO:0000313" key="5">
    <source>
        <dbReference type="Proteomes" id="UP000505210"/>
    </source>
</evidence>
<dbReference type="SUPFAM" id="SSF53756">
    <property type="entry name" value="UDP-Glycosyltransferase/glycogen phosphorylase"/>
    <property type="match status" value="1"/>
</dbReference>
<protein>
    <submittedName>
        <fullName evidence="4">Glycosyltransferase</fullName>
    </submittedName>
</protein>
<dbReference type="Pfam" id="PF00534">
    <property type="entry name" value="Glycos_transf_1"/>
    <property type="match status" value="1"/>
</dbReference>
<feature type="domain" description="Glycosyl transferase family 4" evidence="3">
    <location>
        <begin position="26"/>
        <end position="193"/>
    </location>
</feature>
<dbReference type="Gene3D" id="3.40.50.2000">
    <property type="entry name" value="Glycogen Phosphorylase B"/>
    <property type="match status" value="1"/>
</dbReference>
<dbReference type="InterPro" id="IPR001296">
    <property type="entry name" value="Glyco_trans_1"/>
</dbReference>
<feature type="domain" description="Glycosyl transferase family 1" evidence="2">
    <location>
        <begin position="213"/>
        <end position="384"/>
    </location>
</feature>
<dbReference type="Pfam" id="PF12000">
    <property type="entry name" value="Glyco_trans_4_3"/>
    <property type="match status" value="1"/>
</dbReference>
<reference evidence="4 5" key="1">
    <citation type="submission" date="2020-05" db="EMBL/GenBank/DDBJ databases">
        <title>Complete genome sequence of of a novel Thermoleptolyngbya strain isolated from hot springs of Ganzi, Sichuan China.</title>
        <authorList>
            <person name="Tang J."/>
            <person name="Daroch M."/>
            <person name="Li L."/>
            <person name="Waleron K."/>
            <person name="Waleron M."/>
            <person name="Waleron M."/>
        </authorList>
    </citation>
    <scope>NUCLEOTIDE SEQUENCE [LARGE SCALE GENOMIC DNA]</scope>
    <source>
        <strain evidence="4 5">PKUAC-SCTA183</strain>
    </source>
</reference>
<evidence type="ECO:0000259" key="2">
    <source>
        <dbReference type="Pfam" id="PF00534"/>
    </source>
</evidence>